<feature type="compositionally biased region" description="Basic and acidic residues" evidence="1">
    <location>
        <begin position="199"/>
        <end position="208"/>
    </location>
</feature>
<evidence type="ECO:0000313" key="2">
    <source>
        <dbReference type="EMBL" id="KAG7385040.1"/>
    </source>
</evidence>
<accession>A0A8T1VYS7</accession>
<dbReference type="EMBL" id="JAGDFM010000131">
    <property type="protein sequence ID" value="KAG7385040.1"/>
    <property type="molecule type" value="Genomic_DNA"/>
</dbReference>
<evidence type="ECO:0000313" key="3">
    <source>
        <dbReference type="Proteomes" id="UP000694044"/>
    </source>
</evidence>
<gene>
    <name evidence="2" type="ORF">PHYPSEUDO_001976</name>
</gene>
<protein>
    <submittedName>
        <fullName evidence="2">Uncharacterized protein</fullName>
    </submittedName>
</protein>
<feature type="region of interest" description="Disordered" evidence="1">
    <location>
        <begin position="186"/>
        <end position="208"/>
    </location>
</feature>
<dbReference type="OrthoDB" id="109749at2759"/>
<reference evidence="2" key="1">
    <citation type="submission" date="2021-02" db="EMBL/GenBank/DDBJ databases">
        <authorList>
            <person name="Palmer J.M."/>
        </authorList>
    </citation>
    <scope>NUCLEOTIDE SEQUENCE</scope>
    <source>
        <strain evidence="2">SCRP734</strain>
    </source>
</reference>
<dbReference type="Proteomes" id="UP000694044">
    <property type="component" value="Unassembled WGS sequence"/>
</dbReference>
<proteinExistence type="predicted"/>
<name>A0A8T1VYS7_9STRA</name>
<keyword evidence="3" id="KW-1185">Reference proteome</keyword>
<organism evidence="2 3">
    <name type="scientific">Phytophthora pseudosyringae</name>
    <dbReference type="NCBI Taxonomy" id="221518"/>
    <lineage>
        <taxon>Eukaryota</taxon>
        <taxon>Sar</taxon>
        <taxon>Stramenopiles</taxon>
        <taxon>Oomycota</taxon>
        <taxon>Peronosporomycetes</taxon>
        <taxon>Peronosporales</taxon>
        <taxon>Peronosporaceae</taxon>
        <taxon>Phytophthora</taxon>
    </lineage>
</organism>
<evidence type="ECO:0000256" key="1">
    <source>
        <dbReference type="SAM" id="MobiDB-lite"/>
    </source>
</evidence>
<sequence length="1532" mass="169914">MEVALASLDRGVRALFTDSSSVVAAASAHPLCDCTLQQAPPPDWRFLRRFPVLKRHVLAEFRSVAVEMAKTPQTPRKRKKRGVAQQSGDIAEYKALWLASLCQKLAQCGLLTVGEEELAGSVVQLEALDVLRRVLGGRLLPLRLRLVLLGFTLREQGTKCLDAAMQSWIQEVCEKILEEVLEATATGRAGEPPSKRARTRSDDMKRKGEEELEKSCGFCRDGGSAESVLEVWDFLVECTQQTARALEKAGETYASNQVMVALSAFWDSLHVAGFTTSVKTGKWRKRSEIAVKSEEGVEPLMSVAAYERICHTTVGSSASGKLGGKSDAFRKMWTSVWDREFKKMAKTKHITLVDAIQHCSKADAFASSVLPPEAKRGITHLPGFRVVMEVIRSLFVDTSDIIAAFARVWSGVEAACSGAFTQINITSRVRGSSTKRILQSYLSELLKSLSVQHDVLPLSSVDKSPASCRASPLELLFFLYEIFSESAVRGQQNSSFSSHWDGLMTKLDSETLTKESAQDGINWCLFLEKCVHNLNTKGSLYSIHFLHAFKSYCRAIMHAVIASGGEIISSGGTIQQRLIKDESDRSAVRGVLAQLMITFGEDWMSSLLAQMFRMSASLRSTGLRGVRNLLFPALVSCMKSSSKGNLKRQKTGQQQFTGIVHSTNAILKGNEPMPLYLVSLMRFCEAWDVYQSTHTKEPPTRANRWGFRAMVELDMLPQLLECYERDEVVRQETSEALVFASEVLQNSPNCPQSLERSLYKVLSAVKAGAEHAKTSVSGPLGAADEQLVSHSSGVLQRLLRAVKFADLAQTLQLMSQIKDNVGTLRELRQQLERWISFVEVHGTAFAGKESRLALSLLCIRLIRWFPNEFESMRYLLMTPLDSHLVFALKAFVKEAGRSSNTERQPLVDSISTGRSALPSAVRVEMALHLYLSAAAFPDLETLTVLLTKAMIKCRSPDAFNHLAKVAQKNGRMLLPEAAVATLSSPLRGLEFSCSALLQQDEEGVEDEQIKNHARHAKAIIYQENTLKLLAASGSIFEGGISWSTVLFGEKSAVAWLPAFFEYILKTDFCEGTLRTDLLLTCLEELTQSAELGEKVLREAYWLAALLSTALVSCSSRTAGAYADVDGDHHNRLRRITGNVLQLLSMTSNATRTPKAGEEDDNTADEGILSVLPSSKCTRLTIEEGGACWSCERPIGERAASVLRMNVAEAWNAVREEDPHAVAVEPSIQLFVPFSHWLSGALVYSQSFLEEPSATMRRWERTFTSYVTDLYLPLEFEDVTCNLLKSWLTTWVTSNIVRGQEEQQLLALLPSQVALFRRLGLTPYRGTSQVQASTSLWQLVFVAINLAVDHHTAENQTRIEQATELVVSTLTTLELVELSASSDFVRFSNVQELEPFFEELDKFLSRPQLRVCSAQHVCCLLQYPLELVVCCYACKIPATYEAESQLFLQRAQKALQENFATASDDSAAEVEAQDSDEGPASRLKFAAESTEMDAFFQYWADEMLLKFDYLDRERCVSVLAAIQVAVRGDDDGA</sequence>
<comment type="caution">
    <text evidence="2">The sequence shown here is derived from an EMBL/GenBank/DDBJ whole genome shotgun (WGS) entry which is preliminary data.</text>
</comment>